<dbReference type="AlphaFoldDB" id="A0A2K2D4D8"/>
<dbReference type="ExpressionAtlas" id="A0A2K2D4D8">
    <property type="expression patterns" value="baseline"/>
</dbReference>
<evidence type="ECO:0000313" key="2">
    <source>
        <dbReference type="EMBL" id="PNT69141.1"/>
    </source>
</evidence>
<reference evidence="3" key="3">
    <citation type="submission" date="2018-08" db="UniProtKB">
        <authorList>
            <consortium name="EnsemblPlants"/>
        </authorList>
    </citation>
    <scope>IDENTIFICATION</scope>
    <source>
        <strain evidence="3">cv. Bd21</strain>
    </source>
</reference>
<feature type="compositionally biased region" description="Polar residues" evidence="1">
    <location>
        <begin position="83"/>
        <end position="92"/>
    </location>
</feature>
<gene>
    <name evidence="2" type="ORF">BRADI_3g50163v3</name>
</gene>
<dbReference type="EnsemblPlants" id="PNT69141">
    <property type="protein sequence ID" value="PNT69141"/>
    <property type="gene ID" value="BRADI_3g50163v3"/>
</dbReference>
<evidence type="ECO:0000313" key="4">
    <source>
        <dbReference type="Proteomes" id="UP000008810"/>
    </source>
</evidence>
<feature type="compositionally biased region" description="Basic residues" evidence="1">
    <location>
        <begin position="61"/>
        <end position="71"/>
    </location>
</feature>
<dbReference type="EMBL" id="CM000882">
    <property type="protein sequence ID" value="PNT69141.1"/>
    <property type="molecule type" value="Genomic_DNA"/>
</dbReference>
<accession>A0A2K2D4D8</accession>
<feature type="region of interest" description="Disordered" evidence="1">
    <location>
        <begin position="47"/>
        <end position="97"/>
    </location>
</feature>
<organism evidence="2">
    <name type="scientific">Brachypodium distachyon</name>
    <name type="common">Purple false brome</name>
    <name type="synonym">Trachynia distachya</name>
    <dbReference type="NCBI Taxonomy" id="15368"/>
    <lineage>
        <taxon>Eukaryota</taxon>
        <taxon>Viridiplantae</taxon>
        <taxon>Streptophyta</taxon>
        <taxon>Embryophyta</taxon>
        <taxon>Tracheophyta</taxon>
        <taxon>Spermatophyta</taxon>
        <taxon>Magnoliopsida</taxon>
        <taxon>Liliopsida</taxon>
        <taxon>Poales</taxon>
        <taxon>Poaceae</taxon>
        <taxon>BOP clade</taxon>
        <taxon>Pooideae</taxon>
        <taxon>Stipodae</taxon>
        <taxon>Brachypodieae</taxon>
        <taxon>Brachypodium</taxon>
    </lineage>
</organism>
<reference evidence="2 3" key="1">
    <citation type="journal article" date="2010" name="Nature">
        <title>Genome sequencing and analysis of the model grass Brachypodium distachyon.</title>
        <authorList>
            <consortium name="International Brachypodium Initiative"/>
        </authorList>
    </citation>
    <scope>NUCLEOTIDE SEQUENCE [LARGE SCALE GENOMIC DNA]</scope>
    <source>
        <strain evidence="2 3">Bd21</strain>
    </source>
</reference>
<dbReference type="Gramene" id="PNT69141">
    <property type="protein sequence ID" value="PNT69141"/>
    <property type="gene ID" value="BRADI_3g50163v3"/>
</dbReference>
<proteinExistence type="predicted"/>
<dbReference type="InParanoid" id="A0A2K2D4D8"/>
<keyword evidence="4" id="KW-1185">Reference proteome</keyword>
<evidence type="ECO:0000313" key="3">
    <source>
        <dbReference type="EnsemblPlants" id="PNT69141"/>
    </source>
</evidence>
<name>A0A2K2D4D8_BRADI</name>
<evidence type="ECO:0000256" key="1">
    <source>
        <dbReference type="SAM" id="MobiDB-lite"/>
    </source>
</evidence>
<dbReference type="Proteomes" id="UP000008810">
    <property type="component" value="Chromosome 3"/>
</dbReference>
<sequence>MSRVLARHRLEFGSCVPLRPKTRVRSPRRPFFPEFLLSACASLPIAQPAPSPDSASLHPEQRRHGRRRRSPPCHPPFRWPSLPVTSPLSTAYQRRPDPAAGIGSSDLLLTSLSGTERWFGKRKSHANLPTRSCEESRDTFEKKYRAAWRVNKERILHFAIRCFASRKRH</sequence>
<reference evidence="2" key="2">
    <citation type="submission" date="2017-06" db="EMBL/GenBank/DDBJ databases">
        <title>WGS assembly of Brachypodium distachyon.</title>
        <authorList>
            <consortium name="The International Brachypodium Initiative"/>
            <person name="Lucas S."/>
            <person name="Harmon-Smith M."/>
            <person name="Lail K."/>
            <person name="Tice H."/>
            <person name="Grimwood J."/>
            <person name="Bruce D."/>
            <person name="Barry K."/>
            <person name="Shu S."/>
            <person name="Lindquist E."/>
            <person name="Wang M."/>
            <person name="Pitluck S."/>
            <person name="Vogel J.P."/>
            <person name="Garvin D.F."/>
            <person name="Mockler T.C."/>
            <person name="Schmutz J."/>
            <person name="Rokhsar D."/>
            <person name="Bevan M.W."/>
        </authorList>
    </citation>
    <scope>NUCLEOTIDE SEQUENCE</scope>
    <source>
        <strain evidence="2">Bd21</strain>
    </source>
</reference>
<protein>
    <submittedName>
        <fullName evidence="2 3">Uncharacterized protein</fullName>
    </submittedName>
</protein>